<dbReference type="Proteomes" id="UP000198942">
    <property type="component" value="Unassembled WGS sequence"/>
</dbReference>
<proteinExistence type="predicted"/>
<dbReference type="EMBL" id="FOCL01000002">
    <property type="protein sequence ID" value="SEN25440.1"/>
    <property type="molecule type" value="Genomic_DNA"/>
</dbReference>
<protein>
    <submittedName>
        <fullName evidence="2">Uncharacterized protein</fullName>
    </submittedName>
</protein>
<reference evidence="3" key="1">
    <citation type="submission" date="2016-10" db="EMBL/GenBank/DDBJ databases">
        <authorList>
            <person name="Varghese N."/>
            <person name="Submissions S."/>
        </authorList>
    </citation>
    <scope>NUCLEOTIDE SEQUENCE [LARGE SCALE GENOMIC DNA]</scope>
    <source>
        <strain evidence="3">Gh-48</strain>
    </source>
</reference>
<dbReference type="STRING" id="551995.SAMN05192574_102921"/>
<feature type="transmembrane region" description="Helical" evidence="1">
    <location>
        <begin position="83"/>
        <end position="101"/>
    </location>
</feature>
<organism evidence="2 3">
    <name type="scientific">Mucilaginibacter gossypiicola</name>
    <dbReference type="NCBI Taxonomy" id="551995"/>
    <lineage>
        <taxon>Bacteria</taxon>
        <taxon>Pseudomonadati</taxon>
        <taxon>Bacteroidota</taxon>
        <taxon>Sphingobacteriia</taxon>
        <taxon>Sphingobacteriales</taxon>
        <taxon>Sphingobacteriaceae</taxon>
        <taxon>Mucilaginibacter</taxon>
    </lineage>
</organism>
<dbReference type="OrthoDB" id="799630at2"/>
<dbReference type="AlphaFoldDB" id="A0A1H8F1D5"/>
<feature type="transmembrane region" description="Helical" evidence="1">
    <location>
        <begin position="12"/>
        <end position="31"/>
    </location>
</feature>
<keyword evidence="1" id="KW-1133">Transmembrane helix</keyword>
<dbReference type="RefSeq" id="WP_091210254.1">
    <property type="nucleotide sequence ID" value="NZ_FOCL01000002.1"/>
</dbReference>
<evidence type="ECO:0000313" key="3">
    <source>
        <dbReference type="Proteomes" id="UP000198942"/>
    </source>
</evidence>
<feature type="transmembrane region" description="Helical" evidence="1">
    <location>
        <begin position="46"/>
        <end position="71"/>
    </location>
</feature>
<keyword evidence="3" id="KW-1185">Reference proteome</keyword>
<name>A0A1H8F1D5_9SPHI</name>
<accession>A0A1H8F1D5</accession>
<feature type="transmembrane region" description="Helical" evidence="1">
    <location>
        <begin position="107"/>
        <end position="128"/>
    </location>
</feature>
<evidence type="ECO:0000256" key="1">
    <source>
        <dbReference type="SAM" id="Phobius"/>
    </source>
</evidence>
<keyword evidence="1" id="KW-0472">Membrane</keyword>
<evidence type="ECO:0000313" key="2">
    <source>
        <dbReference type="EMBL" id="SEN25440.1"/>
    </source>
</evidence>
<keyword evidence="1" id="KW-0812">Transmembrane</keyword>
<gene>
    <name evidence="2" type="ORF">SAMN05192574_102921</name>
</gene>
<sequence length="146" mass="16781">MNRSFTYSLKVWLLMVIIAPLLHLVLSWFMIESPEISLIDEIKKDYIIFADMILLVTIPFAFVFWIAVYSLSKKKDPFYIKQFLTTAILIITMLPFFELLFEKNVSAVTSIAVIIFPYSITGIAGIWLHKLEPAGADEEEAVEEVE</sequence>